<feature type="compositionally biased region" description="Basic residues" evidence="1">
    <location>
        <begin position="197"/>
        <end position="206"/>
    </location>
</feature>
<dbReference type="CDD" id="cd12829">
    <property type="entry name" value="Alr1p-like"/>
    <property type="match status" value="1"/>
</dbReference>
<dbReference type="EMBL" id="JANVFO010000012">
    <property type="protein sequence ID" value="KAJ3734786.1"/>
    <property type="molecule type" value="Genomic_DNA"/>
</dbReference>
<evidence type="ECO:0000313" key="3">
    <source>
        <dbReference type="EMBL" id="KAJ3734786.1"/>
    </source>
</evidence>
<dbReference type="InterPro" id="IPR044089">
    <property type="entry name" value="Alr1-like"/>
</dbReference>
<protein>
    <recommendedName>
        <fullName evidence="5">Cora-domain-containing protein</fullName>
    </recommendedName>
</protein>
<dbReference type="Gene3D" id="3.30.460.20">
    <property type="entry name" value="CorA soluble domain-like"/>
    <property type="match status" value="1"/>
</dbReference>
<dbReference type="PANTHER" id="PTHR21535:SF90">
    <property type="entry name" value="CORA METAL ION TRANSPORTER"/>
    <property type="match status" value="1"/>
</dbReference>
<dbReference type="Proteomes" id="UP001176059">
    <property type="component" value="Unassembled WGS sequence"/>
</dbReference>
<organism evidence="3 4">
    <name type="scientific">Lentinula guzmanii</name>
    <dbReference type="NCBI Taxonomy" id="2804957"/>
    <lineage>
        <taxon>Eukaryota</taxon>
        <taxon>Fungi</taxon>
        <taxon>Dikarya</taxon>
        <taxon>Basidiomycota</taxon>
        <taxon>Agaricomycotina</taxon>
        <taxon>Agaricomycetes</taxon>
        <taxon>Agaricomycetidae</taxon>
        <taxon>Agaricales</taxon>
        <taxon>Marasmiineae</taxon>
        <taxon>Omphalotaceae</taxon>
        <taxon>Lentinula</taxon>
    </lineage>
</organism>
<dbReference type="GO" id="GO:0016020">
    <property type="term" value="C:membrane"/>
    <property type="evidence" value="ECO:0007669"/>
    <property type="project" value="InterPro"/>
</dbReference>
<dbReference type="GO" id="GO:0015095">
    <property type="term" value="F:magnesium ion transmembrane transporter activity"/>
    <property type="evidence" value="ECO:0007669"/>
    <property type="project" value="InterPro"/>
</dbReference>
<name>A0AA38JF25_9AGAR</name>
<comment type="caution">
    <text evidence="3">The sequence shown here is derived from an EMBL/GenBank/DDBJ whole genome shotgun (WGS) entry which is preliminary data.</text>
</comment>
<dbReference type="SUPFAM" id="SSF143865">
    <property type="entry name" value="CorA soluble domain-like"/>
    <property type="match status" value="1"/>
</dbReference>
<feature type="region of interest" description="Disordered" evidence="1">
    <location>
        <begin position="197"/>
        <end position="228"/>
    </location>
</feature>
<feature type="transmembrane region" description="Helical" evidence="2">
    <location>
        <begin position="667"/>
        <end position="688"/>
    </location>
</feature>
<accession>A0AA38JF25</accession>
<dbReference type="Gene3D" id="1.20.58.340">
    <property type="entry name" value="Magnesium transport protein CorA, transmembrane region"/>
    <property type="match status" value="1"/>
</dbReference>
<reference evidence="3" key="1">
    <citation type="submission" date="2022-08" db="EMBL/GenBank/DDBJ databases">
        <authorList>
            <consortium name="DOE Joint Genome Institute"/>
            <person name="Min B."/>
            <person name="Sierra-Patev S."/>
            <person name="Naranjo-Ortiz M."/>
            <person name="Looney B."/>
            <person name="Konkel Z."/>
            <person name="Slot J.C."/>
            <person name="Sakamoto Y."/>
            <person name="Steenwyk J.L."/>
            <person name="Rokas A."/>
            <person name="Carro J."/>
            <person name="Camarero S."/>
            <person name="Ferreira P."/>
            <person name="Molpeceres G."/>
            <person name="Ruiz-duenas F.J."/>
            <person name="Serrano A."/>
            <person name="Henrissat B."/>
            <person name="Drula E."/>
            <person name="Hughes K.W."/>
            <person name="Mata J.L."/>
            <person name="Ishikawa N.K."/>
            <person name="Vargas-Isla R."/>
            <person name="Ushijima S."/>
            <person name="Smith C.A."/>
            <person name="Ahrendt S."/>
            <person name="Andreopoulos W."/>
            <person name="He G."/>
            <person name="LaButti K."/>
            <person name="Lipzen A."/>
            <person name="Ng V."/>
            <person name="Riley R."/>
            <person name="Sandor L."/>
            <person name="Barry K."/>
            <person name="Martinez A.T."/>
            <person name="Xiao Y."/>
            <person name="Gibbons J.G."/>
            <person name="Terashima K."/>
            <person name="Hibbett D.S."/>
            <person name="Grigoriev I.V."/>
        </authorList>
    </citation>
    <scope>NUCLEOTIDE SEQUENCE</scope>
    <source>
        <strain evidence="3">ET3784</strain>
    </source>
</reference>
<evidence type="ECO:0008006" key="5">
    <source>
        <dbReference type="Google" id="ProtNLM"/>
    </source>
</evidence>
<feature type="region of interest" description="Disordered" evidence="1">
    <location>
        <begin position="1"/>
        <end position="55"/>
    </location>
</feature>
<dbReference type="Pfam" id="PF01544">
    <property type="entry name" value="CorA"/>
    <property type="match status" value="1"/>
</dbReference>
<keyword evidence="2" id="KW-1133">Transmembrane helix</keyword>
<feature type="region of interest" description="Disordered" evidence="1">
    <location>
        <begin position="82"/>
        <end position="122"/>
    </location>
</feature>
<feature type="compositionally biased region" description="Low complexity" evidence="1">
    <location>
        <begin position="87"/>
        <end position="105"/>
    </location>
</feature>
<dbReference type="PANTHER" id="PTHR21535">
    <property type="entry name" value="MAGNESIUM AND COBALT TRANSPORT PROTEIN/MITOCHONDRIAL IMPORT INNER MEMBRANE TRANSLOCASE SUBUNIT TIM8"/>
    <property type="match status" value="1"/>
</dbReference>
<proteinExistence type="predicted"/>
<keyword evidence="2" id="KW-0472">Membrane</keyword>
<gene>
    <name evidence="3" type="ORF">DFJ43DRAFT_1130555</name>
</gene>
<keyword evidence="4" id="KW-1185">Reference proteome</keyword>
<evidence type="ECO:0000313" key="4">
    <source>
        <dbReference type="Proteomes" id="UP001176059"/>
    </source>
</evidence>
<evidence type="ECO:0000256" key="2">
    <source>
        <dbReference type="SAM" id="Phobius"/>
    </source>
</evidence>
<feature type="transmembrane region" description="Helical" evidence="2">
    <location>
        <begin position="634"/>
        <end position="655"/>
    </location>
</feature>
<dbReference type="GO" id="GO:0010961">
    <property type="term" value="P:intracellular magnesium ion homeostasis"/>
    <property type="evidence" value="ECO:0007669"/>
    <property type="project" value="TreeGrafter"/>
</dbReference>
<dbReference type="InterPro" id="IPR002523">
    <property type="entry name" value="MgTranspt_CorA/ZnTranspt_ZntB"/>
</dbReference>
<reference evidence="3" key="2">
    <citation type="journal article" date="2023" name="Proc. Natl. Acad. Sci. U.S.A.">
        <title>A global phylogenomic analysis of the shiitake genus Lentinula.</title>
        <authorList>
            <person name="Sierra-Patev S."/>
            <person name="Min B."/>
            <person name="Naranjo-Ortiz M."/>
            <person name="Looney B."/>
            <person name="Konkel Z."/>
            <person name="Slot J.C."/>
            <person name="Sakamoto Y."/>
            <person name="Steenwyk J.L."/>
            <person name="Rokas A."/>
            <person name="Carro J."/>
            <person name="Camarero S."/>
            <person name="Ferreira P."/>
            <person name="Molpeceres G."/>
            <person name="Ruiz-Duenas F.J."/>
            <person name="Serrano A."/>
            <person name="Henrissat B."/>
            <person name="Drula E."/>
            <person name="Hughes K.W."/>
            <person name="Mata J.L."/>
            <person name="Ishikawa N.K."/>
            <person name="Vargas-Isla R."/>
            <person name="Ushijima S."/>
            <person name="Smith C.A."/>
            <person name="Donoghue J."/>
            <person name="Ahrendt S."/>
            <person name="Andreopoulos W."/>
            <person name="He G."/>
            <person name="LaButti K."/>
            <person name="Lipzen A."/>
            <person name="Ng V."/>
            <person name="Riley R."/>
            <person name="Sandor L."/>
            <person name="Barry K."/>
            <person name="Martinez A.T."/>
            <person name="Xiao Y."/>
            <person name="Gibbons J.G."/>
            <person name="Terashima K."/>
            <person name="Grigoriev I.V."/>
            <person name="Hibbett D."/>
        </authorList>
    </citation>
    <scope>NUCLEOTIDE SEQUENCE</scope>
    <source>
        <strain evidence="3">ET3784</strain>
    </source>
</reference>
<sequence length="704" mass="79164">MQHLADRPPVRPLPSSEDGRDTPPPIQTETDDIYRGPPPRSDSPNSEDDFSSSSSSSSWSFFNGRLGAFTNLVSTLEQAISGWRGNSSSTTSSSRSSIATVTRSQLSRRRNRRRSTLDLKRQQSERDFSTRISLLKAREESRIVPRQFSLYLAPSLRSDGDTLPKKTEEIDSPYSQTVLWTSSIHSVLSQLDAALKKTTKTRRNRKDHPPSRNSPEINGETHQHPMLPENLKAPSRAASFTDLAALRKLKKGKARDAVEMVTDAESKSMQAHNPWFLDVASPTSEDMRAIGKLLHLHPLTLEDILQQDPREKLERFPKLGYYFISFRAIASRATGTKSERQLDFLTDTGDDGLLLESNVYLVVFNEGVCSFHFVDASEHIDRVRNRIISLEKTINMSSAWIAHSLLDSIVDSFFPFSDVIEKEVMAMEQLVYPSDTIATLDIPAKSEILDLDPERIASEKEALPTLSKKNLLKLESTFTGTRTHFALSRPPLPLLYRRFLRYMRSFWQSSPSTEKSVPSSTMITLRRMARTRRLVTSLTRLLATKSEVVAQIRKRLLTGLGNGNAGNSEDAEVAMYMGDVQEILFEPPCIIDHILSLQHSLAHYERMLSQSHPTYLQQLRTHVSLTKSGADKALVYLTTVSMAVLCLQTVIGMFSQNVTVPASPNSFHVFGIIVSVECVVLTVYLSLVRRWWLNAKKRRGTALG</sequence>
<dbReference type="InterPro" id="IPR045861">
    <property type="entry name" value="CorA_cytoplasmic_dom"/>
</dbReference>
<evidence type="ECO:0000256" key="1">
    <source>
        <dbReference type="SAM" id="MobiDB-lite"/>
    </source>
</evidence>
<dbReference type="AlphaFoldDB" id="A0AA38JF25"/>
<keyword evidence="2" id="KW-0812">Transmembrane</keyword>